<proteinExistence type="predicted"/>
<dbReference type="EMBL" id="JACHBG010000027">
    <property type="protein sequence ID" value="MBB6488798.1"/>
    <property type="molecule type" value="Genomic_DNA"/>
</dbReference>
<name>A0A7X0MH71_9HYPH</name>
<evidence type="ECO:0000313" key="2">
    <source>
        <dbReference type="Proteomes" id="UP000565576"/>
    </source>
</evidence>
<protein>
    <submittedName>
        <fullName evidence="1">Uncharacterized protein</fullName>
    </submittedName>
</protein>
<reference evidence="1 2" key="1">
    <citation type="submission" date="2020-08" db="EMBL/GenBank/DDBJ databases">
        <title>Genomic Encyclopedia of Type Strains, Phase IV (KMG-V): Genome sequencing to study the core and pangenomes of soil and plant-associated prokaryotes.</title>
        <authorList>
            <person name="Whitman W."/>
        </authorList>
    </citation>
    <scope>NUCLEOTIDE SEQUENCE [LARGE SCALE GENOMIC DNA]</scope>
    <source>
        <strain evidence="1 2">SEMIA 4060</strain>
    </source>
</reference>
<gene>
    <name evidence="1" type="ORF">GGD46_006121</name>
</gene>
<evidence type="ECO:0000313" key="1">
    <source>
        <dbReference type="EMBL" id="MBB6488798.1"/>
    </source>
</evidence>
<organism evidence="1 2">
    <name type="scientific">Rhizobium lusitanum</name>
    <dbReference type="NCBI Taxonomy" id="293958"/>
    <lineage>
        <taxon>Bacteria</taxon>
        <taxon>Pseudomonadati</taxon>
        <taxon>Pseudomonadota</taxon>
        <taxon>Alphaproteobacteria</taxon>
        <taxon>Hyphomicrobiales</taxon>
        <taxon>Rhizobiaceae</taxon>
        <taxon>Rhizobium/Agrobacterium group</taxon>
        <taxon>Rhizobium</taxon>
    </lineage>
</organism>
<dbReference type="AlphaFoldDB" id="A0A7X0MH71"/>
<dbReference type="Proteomes" id="UP000565576">
    <property type="component" value="Unassembled WGS sequence"/>
</dbReference>
<comment type="caution">
    <text evidence="1">The sequence shown here is derived from an EMBL/GenBank/DDBJ whole genome shotgun (WGS) entry which is preliminary data.</text>
</comment>
<sequence>MVGEDGSYGSSQQGVRLEALGQFYFVSSLTRLRALDSAFSQSVKLSGYARACADSNGCRVDCEADEGTRSCQHENRP</sequence>
<accession>A0A7X0MH71</accession>